<name>A0A1F7UNV5_9BACT</name>
<comment type="caution">
    <text evidence="1">The sequence shown here is derived from an EMBL/GenBank/DDBJ whole genome shotgun (WGS) entry which is preliminary data.</text>
</comment>
<organism evidence="1 2">
    <name type="scientific">Candidatus Uhrbacteria bacterium RIFCSPLOWO2_01_FULL_47_24</name>
    <dbReference type="NCBI Taxonomy" id="1802401"/>
    <lineage>
        <taxon>Bacteria</taxon>
        <taxon>Candidatus Uhriibacteriota</taxon>
    </lineage>
</organism>
<protein>
    <submittedName>
        <fullName evidence="1">Uncharacterized protein</fullName>
    </submittedName>
</protein>
<gene>
    <name evidence="1" type="ORF">A3B21_01080</name>
</gene>
<dbReference type="Proteomes" id="UP000176897">
    <property type="component" value="Unassembled WGS sequence"/>
</dbReference>
<evidence type="ECO:0000313" key="1">
    <source>
        <dbReference type="EMBL" id="OGL79983.1"/>
    </source>
</evidence>
<dbReference type="STRING" id="1802401.A3B21_01080"/>
<dbReference type="AlphaFoldDB" id="A0A1F7UNV5"/>
<dbReference type="EMBL" id="MGEJ01000019">
    <property type="protein sequence ID" value="OGL79983.1"/>
    <property type="molecule type" value="Genomic_DNA"/>
</dbReference>
<accession>A0A1F7UNV5</accession>
<reference evidence="1 2" key="1">
    <citation type="journal article" date="2016" name="Nat. Commun.">
        <title>Thousands of microbial genomes shed light on interconnected biogeochemical processes in an aquifer system.</title>
        <authorList>
            <person name="Anantharaman K."/>
            <person name="Brown C.T."/>
            <person name="Hug L.A."/>
            <person name="Sharon I."/>
            <person name="Castelle C.J."/>
            <person name="Probst A.J."/>
            <person name="Thomas B.C."/>
            <person name="Singh A."/>
            <person name="Wilkins M.J."/>
            <person name="Karaoz U."/>
            <person name="Brodie E.L."/>
            <person name="Williams K.H."/>
            <person name="Hubbard S.S."/>
            <person name="Banfield J.F."/>
        </authorList>
    </citation>
    <scope>NUCLEOTIDE SEQUENCE [LARGE SCALE GENOMIC DNA]</scope>
</reference>
<evidence type="ECO:0000313" key="2">
    <source>
        <dbReference type="Proteomes" id="UP000176897"/>
    </source>
</evidence>
<proteinExistence type="predicted"/>
<sequence length="208" mass="22927">MGMETMVMRINTALSGINPQARLPEGAVLPDFTTITQIDQQGIDEKIPERDPFNYFLHSALVCAGPDSQLCVVAPCDIPLEKCVGHFPKYPMVPLHVLGGAMALTSTVLVGHYMRESFPLSDDPFYPLAIEGRQVSWTGGSRVLVPPITTVVTAEFLGYDSAKNKASTRAIVWSPDRAVALIDPLEFTVLPERFFAAMYKRSSRRVNQ</sequence>